<gene>
    <name evidence="2" type="ORF">ACFYNZ_33170</name>
</gene>
<evidence type="ECO:0000256" key="1">
    <source>
        <dbReference type="SAM" id="MobiDB-lite"/>
    </source>
</evidence>
<organism evidence="2 3">
    <name type="scientific">Streptomyces kebangsaanensis</name>
    <dbReference type="NCBI Taxonomy" id="864058"/>
    <lineage>
        <taxon>Bacteria</taxon>
        <taxon>Bacillati</taxon>
        <taxon>Actinomycetota</taxon>
        <taxon>Actinomycetes</taxon>
        <taxon>Kitasatosporales</taxon>
        <taxon>Streptomycetaceae</taxon>
        <taxon>Streptomyces</taxon>
    </lineage>
</organism>
<dbReference type="EMBL" id="JBIAFJ010000049">
    <property type="protein sequence ID" value="MFE9174238.1"/>
    <property type="molecule type" value="Genomic_DNA"/>
</dbReference>
<comment type="caution">
    <text evidence="2">The sequence shown here is derived from an EMBL/GenBank/DDBJ whole genome shotgun (WGS) entry which is preliminary data.</text>
</comment>
<feature type="region of interest" description="Disordered" evidence="1">
    <location>
        <begin position="250"/>
        <end position="287"/>
    </location>
</feature>
<dbReference type="RefSeq" id="WP_388353887.1">
    <property type="nucleotide sequence ID" value="NZ_JBIAFJ010000049.1"/>
</dbReference>
<name>A0ABW6L5G4_9ACTN</name>
<accession>A0ABW6L5G4</accession>
<protein>
    <submittedName>
        <fullName evidence="2">Uncharacterized protein</fullName>
    </submittedName>
</protein>
<proteinExistence type="predicted"/>
<feature type="region of interest" description="Disordered" evidence="1">
    <location>
        <begin position="136"/>
        <end position="163"/>
    </location>
</feature>
<reference evidence="2 3" key="1">
    <citation type="submission" date="2024-10" db="EMBL/GenBank/DDBJ databases">
        <title>The Natural Products Discovery Center: Release of the First 8490 Sequenced Strains for Exploring Actinobacteria Biosynthetic Diversity.</title>
        <authorList>
            <person name="Kalkreuter E."/>
            <person name="Kautsar S.A."/>
            <person name="Yang D."/>
            <person name="Bader C.D."/>
            <person name="Teijaro C.N."/>
            <person name="Fluegel L."/>
            <person name="Davis C.M."/>
            <person name="Simpson J.R."/>
            <person name="Lauterbach L."/>
            <person name="Steele A.D."/>
            <person name="Gui C."/>
            <person name="Meng S."/>
            <person name="Li G."/>
            <person name="Viehrig K."/>
            <person name="Ye F."/>
            <person name="Su P."/>
            <person name="Kiefer A.F."/>
            <person name="Nichols A."/>
            <person name="Cepeda A.J."/>
            <person name="Yan W."/>
            <person name="Fan B."/>
            <person name="Jiang Y."/>
            <person name="Adhikari A."/>
            <person name="Zheng C.-J."/>
            <person name="Schuster L."/>
            <person name="Cowan T.M."/>
            <person name="Smanski M.J."/>
            <person name="Chevrette M.G."/>
            <person name="De Carvalho L.P.S."/>
            <person name="Shen B."/>
        </authorList>
    </citation>
    <scope>NUCLEOTIDE SEQUENCE [LARGE SCALE GENOMIC DNA]</scope>
    <source>
        <strain evidence="2 3">NPDC007147</strain>
    </source>
</reference>
<evidence type="ECO:0000313" key="2">
    <source>
        <dbReference type="EMBL" id="MFE9174238.1"/>
    </source>
</evidence>
<sequence>MSNHLVEDASDAGYVMDILDITSTPAPPRLGHPLRWEMGSHLKETVDLTRVTCRVIMKIGPMEILDKSYRLPDLLESMGTRLSGDPRPPAGPWRQAWDLQIPQAVPVARHRLHLRARTGEGKNFLALNIPVAFPAAGPRPTTTPAHRTAPGSTEISAGHCDPEHRDFPTATAAKDRGEAAVLLGPGGIPCRHHAESPTAFRQAVPHGTFAEEAIQKGAPYVTSTAAAQGYVPDRLIPVRRGSWMREELLERAGRRPRPRRSPAAAVIPSVPPGPRRPGPTGRRDRRTSAFTMRVKGARRLVATSAAILMAGGAAIGAVGTAAAAAPAVHTHVTTSRCFGDDWRCFDHGGFRFDHDFDHGGFRFHHRFDDDFDHGGFRFHHRFDHGFDGGPVVIIVR</sequence>
<evidence type="ECO:0000313" key="3">
    <source>
        <dbReference type="Proteomes" id="UP001601197"/>
    </source>
</evidence>
<feature type="compositionally biased region" description="Low complexity" evidence="1">
    <location>
        <begin position="136"/>
        <end position="151"/>
    </location>
</feature>
<dbReference type="Proteomes" id="UP001601197">
    <property type="component" value="Unassembled WGS sequence"/>
</dbReference>
<keyword evidence="3" id="KW-1185">Reference proteome</keyword>